<dbReference type="GO" id="GO:0016491">
    <property type="term" value="F:oxidoreductase activity"/>
    <property type="evidence" value="ECO:0007669"/>
    <property type="project" value="UniProtKB-KW"/>
</dbReference>
<dbReference type="Pfam" id="PF13561">
    <property type="entry name" value="adh_short_C2"/>
    <property type="match status" value="1"/>
</dbReference>
<dbReference type="CDD" id="cd05233">
    <property type="entry name" value="SDR_c"/>
    <property type="match status" value="1"/>
</dbReference>
<dbReference type="InterPro" id="IPR036291">
    <property type="entry name" value="NAD(P)-bd_dom_sf"/>
</dbReference>
<evidence type="ECO:0000256" key="2">
    <source>
        <dbReference type="ARBA" id="ARBA00023002"/>
    </source>
</evidence>
<comment type="caution">
    <text evidence="3">The sequence shown here is derived from an EMBL/GenBank/DDBJ whole genome shotgun (WGS) entry which is preliminary data.</text>
</comment>
<dbReference type="FunFam" id="3.40.50.720:FF:000084">
    <property type="entry name" value="Short-chain dehydrogenase reductase"/>
    <property type="match status" value="1"/>
</dbReference>
<evidence type="ECO:0000256" key="1">
    <source>
        <dbReference type="ARBA" id="ARBA00006484"/>
    </source>
</evidence>
<keyword evidence="2" id="KW-0560">Oxidoreductase</keyword>
<evidence type="ECO:0000313" key="4">
    <source>
        <dbReference type="Proteomes" id="UP000238157"/>
    </source>
</evidence>
<dbReference type="NCBIfam" id="NF005559">
    <property type="entry name" value="PRK07231.1"/>
    <property type="match status" value="1"/>
</dbReference>
<gene>
    <name evidence="3" type="ORF">CLW00_11659</name>
</gene>
<dbReference type="Gene3D" id="3.40.50.720">
    <property type="entry name" value="NAD(P)-binding Rossmann-like Domain"/>
    <property type="match status" value="1"/>
</dbReference>
<dbReference type="AlphaFoldDB" id="A0A2T0WDW4"/>
<dbReference type="EMBL" id="PVTR01000016">
    <property type="protein sequence ID" value="PRY84900.1"/>
    <property type="molecule type" value="Genomic_DNA"/>
</dbReference>
<sequence>MGGSFGFIQRQSAMEIKGKYAIITGGAGGIGEATAKRFLEEGAAGILLVDLNKENLRRVSQELTDERVITFAADISKSEEVKAYTDYAKEKFGQIDILFLNAGYEGVVKPLTEYPEDIFDQVLAVNVKGVWLGMKYGFPHLQNSGGGSVIITSSVAGLRGTAQMMAYTSSKHATIGAMKVAALEGAPHKIRVNSIHPSPVDNRMMRSLEEGFAPGAGAEVKSGFEKMIPLGRYAKNEEIADLALFLASDRSRFITGAVHVIDGGFCV</sequence>
<dbReference type="PANTHER" id="PTHR24321:SF8">
    <property type="entry name" value="ESTRADIOL 17-BETA-DEHYDROGENASE 8-RELATED"/>
    <property type="match status" value="1"/>
</dbReference>
<reference evidence="3 4" key="1">
    <citation type="submission" date="2018-03" db="EMBL/GenBank/DDBJ databases">
        <title>Genomic Encyclopedia of Archaeal and Bacterial Type Strains, Phase II (KMG-II): from individual species to whole genera.</title>
        <authorList>
            <person name="Goeker M."/>
        </authorList>
    </citation>
    <scope>NUCLEOTIDE SEQUENCE [LARGE SCALE GENOMIC DNA]</scope>
    <source>
        <strain evidence="3 4">DSM 27929</strain>
    </source>
</reference>
<protein>
    <submittedName>
        <fullName evidence="3">NAD(P)-dependent dehydrogenase (Short-subunit alcohol dehydrogenase family)</fullName>
    </submittedName>
</protein>
<dbReference type="SUPFAM" id="SSF51735">
    <property type="entry name" value="NAD(P)-binding Rossmann-fold domains"/>
    <property type="match status" value="1"/>
</dbReference>
<evidence type="ECO:0000313" key="3">
    <source>
        <dbReference type="EMBL" id="PRY84900.1"/>
    </source>
</evidence>
<comment type="similarity">
    <text evidence="1">Belongs to the short-chain dehydrogenases/reductases (SDR) family.</text>
</comment>
<accession>A0A2T0WDW4</accession>
<name>A0A2T0WDW4_9BACT</name>
<dbReference type="Proteomes" id="UP000238157">
    <property type="component" value="Unassembled WGS sequence"/>
</dbReference>
<dbReference type="InterPro" id="IPR002347">
    <property type="entry name" value="SDR_fam"/>
</dbReference>
<proteinExistence type="inferred from homology"/>
<organism evidence="3 4">
    <name type="scientific">Mongoliibacter ruber</name>
    <dbReference type="NCBI Taxonomy" id="1750599"/>
    <lineage>
        <taxon>Bacteria</taxon>
        <taxon>Pseudomonadati</taxon>
        <taxon>Bacteroidota</taxon>
        <taxon>Cytophagia</taxon>
        <taxon>Cytophagales</taxon>
        <taxon>Cyclobacteriaceae</taxon>
        <taxon>Mongoliibacter</taxon>
    </lineage>
</organism>
<dbReference type="PANTHER" id="PTHR24321">
    <property type="entry name" value="DEHYDROGENASES, SHORT CHAIN"/>
    <property type="match status" value="1"/>
</dbReference>
<keyword evidence="4" id="KW-1185">Reference proteome</keyword>
<dbReference type="PRINTS" id="PR00081">
    <property type="entry name" value="GDHRDH"/>
</dbReference>